<reference evidence="2 3" key="1">
    <citation type="submission" date="2018-12" db="EMBL/GenBank/DDBJ databases">
        <authorList>
            <consortium name="Pathogen Informatics"/>
        </authorList>
    </citation>
    <scope>NUCLEOTIDE SEQUENCE [LARGE SCALE GENOMIC DNA]</scope>
    <source>
        <strain evidence="2 3">NCTC13193</strain>
    </source>
</reference>
<dbReference type="EMBL" id="LR134492">
    <property type="protein sequence ID" value="VEI68180.1"/>
    <property type="molecule type" value="Genomic_DNA"/>
</dbReference>
<protein>
    <recommendedName>
        <fullName evidence="4">Lipoprotein</fullName>
    </recommendedName>
</protein>
<dbReference type="Proteomes" id="UP000270487">
    <property type="component" value="Chromosome"/>
</dbReference>
<organism evidence="2 3">
    <name type="scientific">Serratia fonticola</name>
    <dbReference type="NCBI Taxonomy" id="47917"/>
    <lineage>
        <taxon>Bacteria</taxon>
        <taxon>Pseudomonadati</taxon>
        <taxon>Pseudomonadota</taxon>
        <taxon>Gammaproteobacteria</taxon>
        <taxon>Enterobacterales</taxon>
        <taxon>Yersiniaceae</taxon>
        <taxon>Serratia</taxon>
    </lineage>
</organism>
<feature type="chain" id="PRO_5019168460" description="Lipoprotein" evidence="1">
    <location>
        <begin position="28"/>
        <end position="119"/>
    </location>
</feature>
<accession>A0A448SKD0</accession>
<evidence type="ECO:0000313" key="2">
    <source>
        <dbReference type="EMBL" id="VEI68180.1"/>
    </source>
</evidence>
<evidence type="ECO:0008006" key="4">
    <source>
        <dbReference type="Google" id="ProtNLM"/>
    </source>
</evidence>
<dbReference type="AlphaFoldDB" id="A0A448SKD0"/>
<name>A0A448SKD0_SERFO</name>
<feature type="signal peptide" evidence="1">
    <location>
        <begin position="1"/>
        <end position="27"/>
    </location>
</feature>
<gene>
    <name evidence="2" type="ORF">NCTC13193_02231</name>
</gene>
<keyword evidence="1" id="KW-0732">Signal</keyword>
<evidence type="ECO:0000256" key="1">
    <source>
        <dbReference type="SAM" id="SignalP"/>
    </source>
</evidence>
<dbReference type="PROSITE" id="PS51257">
    <property type="entry name" value="PROKAR_LIPOPROTEIN"/>
    <property type="match status" value="1"/>
</dbReference>
<evidence type="ECO:0000313" key="3">
    <source>
        <dbReference type="Proteomes" id="UP000270487"/>
    </source>
</evidence>
<proteinExistence type="predicted"/>
<sequence>MKIRISLLLLSALLLSACMPRSEPAITDDTLVSHKVNGVTLTHRAIIAPPEQFQPINEQYRSLYSASIMSKPGYNGKVLSQLENATPSLSWARLKINGWPFQWKMRGNLLVIFRGMPGS</sequence>